<protein>
    <submittedName>
        <fullName evidence="4">Ubiquitin-conjugating enzyme E2 34</fullName>
    </submittedName>
</protein>
<accession>A0AAE0LB23</accession>
<reference evidence="4 5" key="1">
    <citation type="journal article" date="2015" name="Genome Biol. Evol.">
        <title>Comparative Genomics of a Bacterivorous Green Alga Reveals Evolutionary Causalities and Consequences of Phago-Mixotrophic Mode of Nutrition.</title>
        <authorList>
            <person name="Burns J.A."/>
            <person name="Paasch A."/>
            <person name="Narechania A."/>
            <person name="Kim E."/>
        </authorList>
    </citation>
    <scope>NUCLEOTIDE SEQUENCE [LARGE SCALE GENOMIC DNA]</scope>
    <source>
        <strain evidence="4 5">PLY_AMNH</strain>
    </source>
</reference>
<feature type="region of interest" description="Disordered" evidence="2">
    <location>
        <begin position="217"/>
        <end position="245"/>
    </location>
</feature>
<dbReference type="InterPro" id="IPR019734">
    <property type="entry name" value="TPR_rpt"/>
</dbReference>
<dbReference type="PROSITE" id="PS50005">
    <property type="entry name" value="TPR"/>
    <property type="match status" value="1"/>
</dbReference>
<evidence type="ECO:0000256" key="2">
    <source>
        <dbReference type="SAM" id="MobiDB-lite"/>
    </source>
</evidence>
<dbReference type="AlphaFoldDB" id="A0AAE0LB23"/>
<dbReference type="PROSITE" id="PS50127">
    <property type="entry name" value="UBC_2"/>
    <property type="match status" value="1"/>
</dbReference>
<dbReference type="SUPFAM" id="SSF54495">
    <property type="entry name" value="UBC-like"/>
    <property type="match status" value="1"/>
</dbReference>
<dbReference type="Proteomes" id="UP001190700">
    <property type="component" value="Unassembled WGS sequence"/>
</dbReference>
<dbReference type="InterPro" id="IPR050113">
    <property type="entry name" value="Ub_conjugating_enzyme"/>
</dbReference>
<dbReference type="SMART" id="SM00028">
    <property type="entry name" value="TPR"/>
    <property type="match status" value="4"/>
</dbReference>
<comment type="caution">
    <text evidence="4">The sequence shown here is derived from an EMBL/GenBank/DDBJ whole genome shotgun (WGS) entry which is preliminary data.</text>
</comment>
<dbReference type="InterPro" id="IPR011990">
    <property type="entry name" value="TPR-like_helical_dom_sf"/>
</dbReference>
<dbReference type="SMART" id="SM00212">
    <property type="entry name" value="UBCc"/>
    <property type="match status" value="1"/>
</dbReference>
<dbReference type="Pfam" id="PF13432">
    <property type="entry name" value="TPR_16"/>
    <property type="match status" value="1"/>
</dbReference>
<evidence type="ECO:0000313" key="4">
    <source>
        <dbReference type="EMBL" id="KAK3278628.1"/>
    </source>
</evidence>
<dbReference type="SUPFAM" id="SSF48452">
    <property type="entry name" value="TPR-like"/>
    <property type="match status" value="1"/>
</dbReference>
<organism evidence="4 5">
    <name type="scientific">Cymbomonas tetramitiformis</name>
    <dbReference type="NCBI Taxonomy" id="36881"/>
    <lineage>
        <taxon>Eukaryota</taxon>
        <taxon>Viridiplantae</taxon>
        <taxon>Chlorophyta</taxon>
        <taxon>Pyramimonadophyceae</taxon>
        <taxon>Pyramimonadales</taxon>
        <taxon>Pyramimonadaceae</taxon>
        <taxon>Cymbomonas</taxon>
    </lineage>
</organism>
<dbReference type="CDD" id="cd23799">
    <property type="entry name" value="UBCc_UBE2J"/>
    <property type="match status" value="1"/>
</dbReference>
<proteinExistence type="predicted"/>
<feature type="domain" description="UBC core" evidence="3">
    <location>
        <begin position="5"/>
        <end position="156"/>
    </location>
</feature>
<dbReference type="Gene3D" id="3.10.110.10">
    <property type="entry name" value="Ubiquitin Conjugating Enzyme"/>
    <property type="match status" value="1"/>
</dbReference>
<dbReference type="PANTHER" id="PTHR24067">
    <property type="entry name" value="UBIQUITIN-CONJUGATING ENZYME E2"/>
    <property type="match status" value="1"/>
</dbReference>
<sequence length="430" mass="46423">MAKKAGINKLKKELKSFTEAPPPYIPAVSVNEANILEWHFLLQGPPDTPYVGGWYIGKLKFPDDYPFKPPGIMMLTPNGRFKTGERLCLSMSDFHPELWNPMWSVANVLTGLLSFMCEDTPTTGSIETSAEQKKNFAHESLAFNLKNSKYFMMFPDLPAMAAAANCAAPTEVPPTAPTRQPIAVVDGVAITPAGRGEEQVAAASSAEVTETSSCARAQTQMDAESARAVEAAEGELRDGDPEGAQSRVTRALKKDCCSAAKLALLRLKAHTQAALGDLDSATSTLTEASELNVASANVDSLTSELENLKVAATAKETGNGHFRKGDFEQACEHYTQALQNIPHCAALQCNLSAALVKVGRADEAVSAALRAIEIHGEYSKAKRRYADALMAAGRYDDAAQQYTKLRVLYPKDADLKCQQAEALKRAKTHN</sequence>
<feature type="repeat" description="TPR" evidence="1">
    <location>
        <begin position="311"/>
        <end position="344"/>
    </location>
</feature>
<evidence type="ECO:0000256" key="1">
    <source>
        <dbReference type="PROSITE-ProRule" id="PRU00339"/>
    </source>
</evidence>
<dbReference type="Gene3D" id="1.25.40.10">
    <property type="entry name" value="Tetratricopeptide repeat domain"/>
    <property type="match status" value="1"/>
</dbReference>
<keyword evidence="1" id="KW-0802">TPR repeat</keyword>
<gene>
    <name evidence="4" type="ORF">CYMTET_13448</name>
</gene>
<evidence type="ECO:0000313" key="5">
    <source>
        <dbReference type="Proteomes" id="UP001190700"/>
    </source>
</evidence>
<name>A0AAE0LB23_9CHLO</name>
<dbReference type="InterPro" id="IPR000608">
    <property type="entry name" value="UBC"/>
</dbReference>
<dbReference type="InterPro" id="IPR016135">
    <property type="entry name" value="UBQ-conjugating_enzyme/RWD"/>
</dbReference>
<keyword evidence="5" id="KW-1185">Reference proteome</keyword>
<dbReference type="EMBL" id="LGRX02005353">
    <property type="protein sequence ID" value="KAK3278628.1"/>
    <property type="molecule type" value="Genomic_DNA"/>
</dbReference>
<evidence type="ECO:0000259" key="3">
    <source>
        <dbReference type="PROSITE" id="PS50127"/>
    </source>
</evidence>
<dbReference type="Pfam" id="PF00179">
    <property type="entry name" value="UQ_con"/>
    <property type="match status" value="1"/>
</dbReference>
<dbReference type="FunFam" id="3.10.110.10:FF:000109">
    <property type="entry name" value="Ubiquitin-conjugating enzyme E2 J2-like"/>
    <property type="match status" value="1"/>
</dbReference>